<proteinExistence type="predicted"/>
<evidence type="ECO:0000313" key="1">
    <source>
        <dbReference type="EMBL" id="GAG62918.1"/>
    </source>
</evidence>
<protein>
    <recommendedName>
        <fullName evidence="2">DUF5655 domain-containing protein</fullName>
    </recommendedName>
</protein>
<comment type="caution">
    <text evidence="1">The sequence shown here is derived from an EMBL/GenBank/DDBJ whole genome shotgun (WGS) entry which is preliminary data.</text>
</comment>
<name>X0ZR51_9ZZZZ</name>
<accession>X0ZR51</accession>
<evidence type="ECO:0008006" key="2">
    <source>
        <dbReference type="Google" id="ProtNLM"/>
    </source>
</evidence>
<dbReference type="AlphaFoldDB" id="X0ZR51"/>
<feature type="non-terminal residue" evidence="1">
    <location>
        <position position="1"/>
    </location>
</feature>
<dbReference type="EMBL" id="BART01006402">
    <property type="protein sequence ID" value="GAG62918.1"/>
    <property type="molecule type" value="Genomic_DNA"/>
</dbReference>
<gene>
    <name evidence="1" type="ORF">S01H4_14606</name>
</gene>
<reference evidence="1" key="1">
    <citation type="journal article" date="2014" name="Front. Microbiol.">
        <title>High frequency of phylogenetically diverse reductive dehalogenase-homologous genes in deep subseafloor sedimentary metagenomes.</title>
        <authorList>
            <person name="Kawai M."/>
            <person name="Futagami T."/>
            <person name="Toyoda A."/>
            <person name="Takaki Y."/>
            <person name="Nishi S."/>
            <person name="Hori S."/>
            <person name="Arai W."/>
            <person name="Tsubouchi T."/>
            <person name="Morono Y."/>
            <person name="Uchiyama I."/>
            <person name="Ito T."/>
            <person name="Fujiyama A."/>
            <person name="Inagaki F."/>
            <person name="Takami H."/>
        </authorList>
    </citation>
    <scope>NUCLEOTIDE SEQUENCE</scope>
    <source>
        <strain evidence="1">Expedition CK06-06</strain>
    </source>
</reference>
<organism evidence="1">
    <name type="scientific">marine sediment metagenome</name>
    <dbReference type="NCBI Taxonomy" id="412755"/>
    <lineage>
        <taxon>unclassified sequences</taxon>
        <taxon>metagenomes</taxon>
        <taxon>ecological metagenomes</taxon>
    </lineage>
</organism>
<sequence>TSSLTTLRWLDRIKSEIKQELNSLRYGKAKYVAFFKSPETNRNIVYLQPQKSQIRLYLRLDLSYDTHLQQTPISGNWAEMYPSFFVIRSESMIEKAIELIISSYEHDLHL</sequence>